<organism evidence="1 2">
    <name type="scientific">Peribacillus loiseleuriae</name>
    <dbReference type="NCBI Taxonomy" id="1679170"/>
    <lineage>
        <taxon>Bacteria</taxon>
        <taxon>Bacillati</taxon>
        <taxon>Bacillota</taxon>
        <taxon>Bacilli</taxon>
        <taxon>Bacillales</taxon>
        <taxon>Bacillaceae</taxon>
        <taxon>Peribacillus</taxon>
    </lineage>
</organism>
<comment type="caution">
    <text evidence="1">The sequence shown here is derived from an EMBL/GenBank/DDBJ whole genome shotgun (WGS) entry which is preliminary data.</text>
</comment>
<reference evidence="2" key="1">
    <citation type="submission" date="2015-07" db="EMBL/GenBank/DDBJ databases">
        <title>Genome sequencing project for genomic taxonomy and phylogenomics of Bacillus-like bacteria.</title>
        <authorList>
            <person name="Liu B."/>
            <person name="Wang J."/>
            <person name="Zhu Y."/>
            <person name="Liu G."/>
            <person name="Chen Q."/>
            <person name="Chen Z."/>
            <person name="Lan J."/>
            <person name="Che J."/>
            <person name="Ge C."/>
            <person name="Shi H."/>
            <person name="Pan Z."/>
            <person name="Liu X."/>
        </authorList>
    </citation>
    <scope>NUCLEOTIDE SEQUENCE [LARGE SCALE GENOMIC DNA]</scope>
    <source>
        <strain evidence="2">FJAT-27997</strain>
    </source>
</reference>
<dbReference type="Pfam" id="PF10127">
    <property type="entry name" value="RlaP"/>
    <property type="match status" value="1"/>
</dbReference>
<dbReference type="OrthoDB" id="9796845at2"/>
<name>A0A0K9GUR7_9BACI</name>
<dbReference type="EMBL" id="LFZW01000001">
    <property type="protein sequence ID" value="KMY50373.1"/>
    <property type="molecule type" value="Genomic_DNA"/>
</dbReference>
<dbReference type="InterPro" id="IPR018775">
    <property type="entry name" value="RlaP"/>
</dbReference>
<dbReference type="Proteomes" id="UP000037146">
    <property type="component" value="Unassembled WGS sequence"/>
</dbReference>
<sequence>MKPIILQDLKRIEQEFDVKIVYACESGSRAWGFPSKDSDYDVRFIYVHKPEWYLSIDNNKRDVIEIPINDLLDINGWEITKALRLFRKSNPPLLEWMHSSIEYYTAYSTIHQMRKLENSVFTPFSCIYHYLHMAKGNYRDYLQQNSVKIKKYFYVLRPVLAAKWIERYSEVPPSEFQTLLAALLSSGKLKGEITTLLERKMAGDELDYEPRIHIINQFIESEIPRLEQYAKSLQKEATDSTTDLNLLFRNTLREVWEN</sequence>
<gene>
    <name evidence="1" type="ORF">AC625_13405</name>
</gene>
<proteinExistence type="predicted"/>
<accession>A0A0K9GUR7</accession>
<dbReference type="RefSeq" id="WP_049681726.1">
    <property type="nucleotide sequence ID" value="NZ_LFZW01000001.1"/>
</dbReference>
<evidence type="ECO:0000313" key="2">
    <source>
        <dbReference type="Proteomes" id="UP000037146"/>
    </source>
</evidence>
<evidence type="ECO:0008006" key="3">
    <source>
        <dbReference type="Google" id="ProtNLM"/>
    </source>
</evidence>
<dbReference type="PATRIC" id="fig|1679170.3.peg.3059"/>
<keyword evidence="2" id="KW-1185">Reference proteome</keyword>
<protein>
    <recommendedName>
        <fullName evidence="3">Nucleotidyltransferase</fullName>
    </recommendedName>
</protein>
<dbReference type="AlphaFoldDB" id="A0A0K9GUR7"/>
<evidence type="ECO:0000313" key="1">
    <source>
        <dbReference type="EMBL" id="KMY50373.1"/>
    </source>
</evidence>
<dbReference type="STRING" id="1679170.AC625_13405"/>
<dbReference type="PANTHER" id="PTHR34817">
    <property type="entry name" value="NUCLEOTIDYLTRANSFERASE"/>
    <property type="match status" value="1"/>
</dbReference>
<dbReference type="PANTHER" id="PTHR34817:SF2">
    <property type="entry name" value="NUCLEOTIDYLTRANSFERASE"/>
    <property type="match status" value="1"/>
</dbReference>